<sequence>WITSYLTKYMDSDNQDPKITQMFKDYAKFKDKIRQTFAVPGEPAIAERAIQRLRQTKSAGDYA</sequence>
<protein>
    <submittedName>
        <fullName evidence="1">Uncharacterized protein</fullName>
    </submittedName>
</protein>
<dbReference type="AlphaFoldDB" id="A0A6A5W1P4"/>
<evidence type="ECO:0000313" key="2">
    <source>
        <dbReference type="Proteomes" id="UP000799779"/>
    </source>
</evidence>
<gene>
    <name evidence="1" type="ORF">P154DRAFT_412046</name>
</gene>
<feature type="non-terminal residue" evidence="1">
    <location>
        <position position="63"/>
    </location>
</feature>
<dbReference type="Proteomes" id="UP000799779">
    <property type="component" value="Unassembled WGS sequence"/>
</dbReference>
<organism evidence="1 2">
    <name type="scientific">Amniculicola lignicola CBS 123094</name>
    <dbReference type="NCBI Taxonomy" id="1392246"/>
    <lineage>
        <taxon>Eukaryota</taxon>
        <taxon>Fungi</taxon>
        <taxon>Dikarya</taxon>
        <taxon>Ascomycota</taxon>
        <taxon>Pezizomycotina</taxon>
        <taxon>Dothideomycetes</taxon>
        <taxon>Pleosporomycetidae</taxon>
        <taxon>Pleosporales</taxon>
        <taxon>Amniculicolaceae</taxon>
        <taxon>Amniculicola</taxon>
    </lineage>
</organism>
<name>A0A6A5W1P4_9PLEO</name>
<feature type="non-terminal residue" evidence="1">
    <location>
        <position position="1"/>
    </location>
</feature>
<proteinExistence type="predicted"/>
<reference evidence="1" key="1">
    <citation type="journal article" date="2020" name="Stud. Mycol.">
        <title>101 Dothideomycetes genomes: a test case for predicting lifestyles and emergence of pathogens.</title>
        <authorList>
            <person name="Haridas S."/>
            <person name="Albert R."/>
            <person name="Binder M."/>
            <person name="Bloem J."/>
            <person name="Labutti K."/>
            <person name="Salamov A."/>
            <person name="Andreopoulos B."/>
            <person name="Baker S."/>
            <person name="Barry K."/>
            <person name="Bills G."/>
            <person name="Bluhm B."/>
            <person name="Cannon C."/>
            <person name="Castanera R."/>
            <person name="Culley D."/>
            <person name="Daum C."/>
            <person name="Ezra D."/>
            <person name="Gonzalez J."/>
            <person name="Henrissat B."/>
            <person name="Kuo A."/>
            <person name="Liang C."/>
            <person name="Lipzen A."/>
            <person name="Lutzoni F."/>
            <person name="Magnuson J."/>
            <person name="Mondo S."/>
            <person name="Nolan M."/>
            <person name="Ohm R."/>
            <person name="Pangilinan J."/>
            <person name="Park H.-J."/>
            <person name="Ramirez L."/>
            <person name="Alfaro M."/>
            <person name="Sun H."/>
            <person name="Tritt A."/>
            <person name="Yoshinaga Y."/>
            <person name="Zwiers L.-H."/>
            <person name="Turgeon B."/>
            <person name="Goodwin S."/>
            <person name="Spatafora J."/>
            <person name="Crous P."/>
            <person name="Grigoriev I."/>
        </authorList>
    </citation>
    <scope>NUCLEOTIDE SEQUENCE</scope>
    <source>
        <strain evidence="1">CBS 123094</strain>
    </source>
</reference>
<keyword evidence="2" id="KW-1185">Reference proteome</keyword>
<evidence type="ECO:0000313" key="1">
    <source>
        <dbReference type="EMBL" id="KAF1995640.1"/>
    </source>
</evidence>
<accession>A0A6A5W1P4</accession>
<dbReference type="EMBL" id="ML977636">
    <property type="protein sequence ID" value="KAF1995640.1"/>
    <property type="molecule type" value="Genomic_DNA"/>
</dbReference>